<proteinExistence type="predicted"/>
<dbReference type="RefSeq" id="WP_405277066.1">
    <property type="nucleotide sequence ID" value="NZ_JBBHLI010000004.1"/>
</dbReference>
<evidence type="ECO:0000256" key="1">
    <source>
        <dbReference type="SAM" id="SignalP"/>
    </source>
</evidence>
<dbReference type="InterPro" id="IPR008969">
    <property type="entry name" value="CarboxyPept-like_regulatory"/>
</dbReference>
<reference evidence="2 3" key="1">
    <citation type="submission" date="2024-02" db="EMBL/GenBank/DDBJ databases">
        <title>A novel Gemmatimonadota bacterium.</title>
        <authorList>
            <person name="Du Z.-J."/>
            <person name="Ye Y.-Q."/>
        </authorList>
    </citation>
    <scope>NUCLEOTIDE SEQUENCE [LARGE SCALE GENOMIC DNA]</scope>
    <source>
        <strain evidence="2 3">DH-20</strain>
    </source>
</reference>
<keyword evidence="1" id="KW-0732">Signal</keyword>
<dbReference type="Proteomes" id="UP001484239">
    <property type="component" value="Unassembled WGS sequence"/>
</dbReference>
<evidence type="ECO:0000313" key="3">
    <source>
        <dbReference type="Proteomes" id="UP001484239"/>
    </source>
</evidence>
<gene>
    <name evidence="2" type="ORF">WI372_08730</name>
</gene>
<organism evidence="2 3">
    <name type="scientific">Gaopeijia maritima</name>
    <dbReference type="NCBI Taxonomy" id="3119007"/>
    <lineage>
        <taxon>Bacteria</taxon>
        <taxon>Pseudomonadati</taxon>
        <taxon>Gemmatimonadota</taxon>
        <taxon>Longimicrobiia</taxon>
        <taxon>Gaopeijiales</taxon>
        <taxon>Gaopeijiaceae</taxon>
        <taxon>Gaopeijia</taxon>
    </lineage>
</organism>
<dbReference type="Gene3D" id="2.60.40.1120">
    <property type="entry name" value="Carboxypeptidase-like, regulatory domain"/>
    <property type="match status" value="1"/>
</dbReference>
<name>A0ABU9E8K2_9BACT</name>
<dbReference type="Pfam" id="PF13620">
    <property type="entry name" value="CarboxypepD_reg"/>
    <property type="match status" value="1"/>
</dbReference>
<evidence type="ECO:0000313" key="2">
    <source>
        <dbReference type="EMBL" id="MEK9501059.1"/>
    </source>
</evidence>
<accession>A0ABU9E8K2</accession>
<sequence>MLHRTVALLFALLLPGALQGQLVTGQVTDEVTGVGLDGAELRLRPLVGGGSEVTLLSDENGRFAFRRLRPGQYEFKVVRIGYGEQLSYLHVDAGDAVALNVELGQEAIDLEAITVTASARPWYEHLKPQPLWEFYERMEYQTRLGQGRFLTGEDLDYLRGLRLSHAIATLPRWYATPATPGSGLFNLSYRGCTPTYVLDGHLFRGNLDDVVFMGVVEGIEVYSGRHEMPGDLMGASPSCAMVAVWSKRVFVEENGL</sequence>
<dbReference type="EMBL" id="JBBHLI010000004">
    <property type="protein sequence ID" value="MEK9501059.1"/>
    <property type="molecule type" value="Genomic_DNA"/>
</dbReference>
<feature type="chain" id="PRO_5045531134" evidence="1">
    <location>
        <begin position="21"/>
        <end position="256"/>
    </location>
</feature>
<keyword evidence="3" id="KW-1185">Reference proteome</keyword>
<dbReference type="SUPFAM" id="SSF49464">
    <property type="entry name" value="Carboxypeptidase regulatory domain-like"/>
    <property type="match status" value="1"/>
</dbReference>
<protein>
    <submittedName>
        <fullName evidence="2">Carboxypeptidase-like regulatory domain-containing protein</fullName>
    </submittedName>
</protein>
<comment type="caution">
    <text evidence="2">The sequence shown here is derived from an EMBL/GenBank/DDBJ whole genome shotgun (WGS) entry which is preliminary data.</text>
</comment>
<feature type="signal peptide" evidence="1">
    <location>
        <begin position="1"/>
        <end position="20"/>
    </location>
</feature>